<keyword evidence="2" id="KW-1185">Reference proteome</keyword>
<dbReference type="EMBL" id="VDUZ01000037">
    <property type="protein sequence ID" value="TXL72008.1"/>
    <property type="molecule type" value="Genomic_DNA"/>
</dbReference>
<dbReference type="RefSeq" id="WP_147850226.1">
    <property type="nucleotide sequence ID" value="NZ_VDUZ01000037.1"/>
</dbReference>
<proteinExistence type="predicted"/>
<dbReference type="AlphaFoldDB" id="A0A5C8PF95"/>
<name>A0A5C8PF95_9HYPH</name>
<organism evidence="1 2">
    <name type="scientific">Vineibacter terrae</name>
    <dbReference type="NCBI Taxonomy" id="2586908"/>
    <lineage>
        <taxon>Bacteria</taxon>
        <taxon>Pseudomonadati</taxon>
        <taxon>Pseudomonadota</taxon>
        <taxon>Alphaproteobacteria</taxon>
        <taxon>Hyphomicrobiales</taxon>
        <taxon>Vineibacter</taxon>
    </lineage>
</organism>
<evidence type="ECO:0000313" key="1">
    <source>
        <dbReference type="EMBL" id="TXL72008.1"/>
    </source>
</evidence>
<protein>
    <submittedName>
        <fullName evidence="1">Uncharacterized protein</fullName>
    </submittedName>
</protein>
<sequence>MLEQITGTGPDQAVPEICQYLGLKKAAGSQIVRRAGTHRHWSLGYSSVTRDPGEQPIRKHAVAAQHASATRCGAEADTFLF</sequence>
<gene>
    <name evidence="1" type="ORF">FHP25_27630</name>
</gene>
<evidence type="ECO:0000313" key="2">
    <source>
        <dbReference type="Proteomes" id="UP000321638"/>
    </source>
</evidence>
<accession>A0A5C8PF95</accession>
<comment type="caution">
    <text evidence="1">The sequence shown here is derived from an EMBL/GenBank/DDBJ whole genome shotgun (WGS) entry which is preliminary data.</text>
</comment>
<dbReference type="Proteomes" id="UP000321638">
    <property type="component" value="Unassembled WGS sequence"/>
</dbReference>
<reference evidence="1 2" key="1">
    <citation type="submission" date="2019-06" db="EMBL/GenBank/DDBJ databases">
        <title>New taxonomy in bacterial strain CC-CFT640, isolated from vineyard.</title>
        <authorList>
            <person name="Lin S.-Y."/>
            <person name="Tsai C.-F."/>
            <person name="Young C.-C."/>
        </authorList>
    </citation>
    <scope>NUCLEOTIDE SEQUENCE [LARGE SCALE GENOMIC DNA]</scope>
    <source>
        <strain evidence="1 2">CC-CFT640</strain>
    </source>
</reference>